<feature type="transmembrane region" description="Helical" evidence="9">
    <location>
        <begin position="373"/>
        <end position="393"/>
    </location>
</feature>
<dbReference type="Pfam" id="PF22599">
    <property type="entry name" value="SecDF_P1_head"/>
    <property type="match status" value="1"/>
</dbReference>
<organism evidence="14 15">
    <name type="scientific">Rhizobium halophytocola</name>
    <dbReference type="NCBI Taxonomy" id="735519"/>
    <lineage>
        <taxon>Bacteria</taxon>
        <taxon>Pseudomonadati</taxon>
        <taxon>Pseudomonadota</taxon>
        <taxon>Alphaproteobacteria</taxon>
        <taxon>Hyphomicrobiales</taxon>
        <taxon>Rhizobiaceae</taxon>
        <taxon>Rhizobium/Agrobacterium group</taxon>
        <taxon>Rhizobium</taxon>
    </lineage>
</organism>
<keyword evidence="8 9" id="KW-0472">Membrane</keyword>
<evidence type="ECO:0000256" key="2">
    <source>
        <dbReference type="ARBA" id="ARBA00022448"/>
    </source>
</evidence>
<feature type="domain" description="SecDF P1 head subdomain" evidence="13">
    <location>
        <begin position="239"/>
        <end position="352"/>
    </location>
</feature>
<feature type="domain" description="Protein export membrane protein SecD/SecF C-terminal" evidence="11">
    <location>
        <begin position="354"/>
        <end position="525"/>
    </location>
</feature>
<evidence type="ECO:0000256" key="8">
    <source>
        <dbReference type="ARBA" id="ARBA00023136"/>
    </source>
</evidence>
<dbReference type="NCBIfam" id="TIGR00916">
    <property type="entry name" value="2A0604s01"/>
    <property type="match status" value="2"/>
</dbReference>
<feature type="transmembrane region" description="Helical" evidence="9">
    <location>
        <begin position="674"/>
        <end position="691"/>
    </location>
</feature>
<evidence type="ECO:0000256" key="7">
    <source>
        <dbReference type="ARBA" id="ARBA00023010"/>
    </source>
</evidence>
<evidence type="ECO:0000256" key="3">
    <source>
        <dbReference type="ARBA" id="ARBA00022475"/>
    </source>
</evidence>
<accession>A0ABS4DW12</accession>
<feature type="transmembrane region" description="Helical" evidence="9">
    <location>
        <begin position="555"/>
        <end position="580"/>
    </location>
</feature>
<dbReference type="EMBL" id="JAGGJU010000003">
    <property type="protein sequence ID" value="MBP1849868.1"/>
    <property type="molecule type" value="Genomic_DNA"/>
</dbReference>
<keyword evidence="4 9" id="KW-0812">Transmembrane</keyword>
<evidence type="ECO:0000259" key="12">
    <source>
        <dbReference type="Pfam" id="PF21760"/>
    </source>
</evidence>
<dbReference type="NCBIfam" id="NF009583">
    <property type="entry name" value="PRK13024.1-3"/>
    <property type="match status" value="1"/>
</dbReference>
<keyword evidence="15" id="KW-1185">Reference proteome</keyword>
<dbReference type="RefSeq" id="WP_209943306.1">
    <property type="nucleotide sequence ID" value="NZ_JAGGJU010000003.1"/>
</dbReference>
<evidence type="ECO:0000256" key="1">
    <source>
        <dbReference type="ARBA" id="ARBA00004651"/>
    </source>
</evidence>
<comment type="subunit">
    <text evidence="10">Forms a complex with SecD. Part of the essential Sec protein translocation apparatus which comprises SecA, SecYEG and auxiliary proteins SecDF-YajC and YidC.</text>
</comment>
<dbReference type="Proteomes" id="UP000759443">
    <property type="component" value="Unassembled WGS sequence"/>
</dbReference>
<dbReference type="PANTHER" id="PTHR30081:SF1">
    <property type="entry name" value="PROTEIN TRANSLOCASE SUBUNIT SECD"/>
    <property type="match status" value="1"/>
</dbReference>
<dbReference type="InterPro" id="IPR054384">
    <property type="entry name" value="SecDF_P1_head"/>
</dbReference>
<evidence type="ECO:0000256" key="5">
    <source>
        <dbReference type="ARBA" id="ARBA00022927"/>
    </source>
</evidence>
<dbReference type="NCBIfam" id="NF011315">
    <property type="entry name" value="PRK14726.1"/>
    <property type="match status" value="1"/>
</dbReference>
<dbReference type="HAMAP" id="MF_01464_B">
    <property type="entry name" value="SecF_B"/>
    <property type="match status" value="1"/>
</dbReference>
<dbReference type="Gene3D" id="3.30.1360.200">
    <property type="match status" value="1"/>
</dbReference>
<evidence type="ECO:0000256" key="4">
    <source>
        <dbReference type="ARBA" id="ARBA00022692"/>
    </source>
</evidence>
<feature type="transmembrane region" description="Helical" evidence="9">
    <location>
        <begin position="466"/>
        <end position="491"/>
    </location>
</feature>
<protein>
    <recommendedName>
        <fullName evidence="9 10">Multifunctional fusion protein</fullName>
    </recommendedName>
    <domain>
        <recommendedName>
            <fullName evidence="9">Protein translocase subunit SecD</fullName>
        </recommendedName>
    </domain>
    <domain>
        <recommendedName>
            <fullName evidence="10">Protein-export membrane protein SecF</fullName>
        </recommendedName>
    </domain>
</protein>
<comment type="caution">
    <text evidence="14">The sequence shown here is derived from an EMBL/GenBank/DDBJ whole genome shotgun (WGS) entry which is preliminary data.</text>
</comment>
<dbReference type="InterPro" id="IPR055344">
    <property type="entry name" value="SecD_SecF_C_bact"/>
</dbReference>
<sequence>MLYYSRWKTLIIWLIVVVSVLFAVPNLFTKDQLDRFPSFLPKDKVTLGLDLQGGSYIMLKLERGDIVKDRLETVVGDVRTALRDKSIRYTGLAGNGQTVQVRISDTTQLQAAKDALNDLTAPVSVGGLTGGTVQEVSLDDAGDGLLRLNLTDDGINYRVSSALTQSIEVVRRRVDELGTTEPVIQRQGEDRIIVQVPGLQDPQRLKALLNQTAKLTFHMVDSSMPVQEAISGRPPAGSEVLYSTDEPAVPYLIQKRTLVSGENLTDAQATFNQQNNEPVVTFRFDSQGAQRFAQITTQNVGKPFAIVLDNQVISAPVIREPIVGGSGQISGNFSVQGANDLAVLLRAGALPATLTIVQERTVGPGLGQDSINAGMNASIIGAIAVVVFMLLFYGGFGVMANIALVANVIMIFAVLSIIGSTLTLPGIAGIVLTMGMAVDSNVLVFERIREEVKSGRSLVQAIEIGFNKAFATIVDANLTTLIAAAVLFFLGSGPVRGFSVTLAVGIITTVFTAFTMTRWLVATWYRWRRPKHLPKGIRTGIFDAQNIRFMGIRRYIFTGAAILSVASLVGFTTVGLNLGIDFKGGSIMELKARQGDADIRDIRERLTTLNLGDVQAQGFGDPASVLVRVQAQDGGDGAQQSAIAKVRGELEDNYDFRRVEVVGPVVSGELTRSATIGVAVALLAILVYIWFRFEWQFAVGAIIATLHDVILTLGLFVALGIEFNLTSIAAILTIIGYSLNDTVVVYDRMRENLRRYRKMPLDVVIDTSINQTLSRTVLTSSTTLLALLALYLFGGEVIASFTLAMLFGVFVGTFSSIYIAAPVLIAFKLRPESFADDKDDAPAGANKAQV</sequence>
<dbReference type="InterPro" id="IPR005791">
    <property type="entry name" value="SecD"/>
</dbReference>
<dbReference type="NCBIfam" id="TIGR00966">
    <property type="entry name" value="transloc_SecF"/>
    <property type="match status" value="1"/>
</dbReference>
<dbReference type="InterPro" id="IPR022646">
    <property type="entry name" value="SecD/SecF_CS"/>
</dbReference>
<comment type="similarity">
    <text evidence="10">Belongs to the SecD/SecF family. SecF subfamily.</text>
</comment>
<feature type="transmembrane region" description="Helical" evidence="9">
    <location>
        <begin position="497"/>
        <end position="521"/>
    </location>
</feature>
<feature type="transmembrane region" description="Helical" evidence="9">
    <location>
        <begin position="698"/>
        <end position="721"/>
    </location>
</feature>
<comment type="function">
    <text evidence="9">Part of the Sec protein translocase complex. Interacts with the SecYEG preprotein conducting channel. SecDF uses the proton motive force (PMF) to complete protein translocation after the ATP-dependent function of SecA.</text>
</comment>
<feature type="transmembrane region" description="Helical" evidence="9">
    <location>
        <begin position="727"/>
        <end position="746"/>
    </location>
</feature>
<evidence type="ECO:0000256" key="6">
    <source>
        <dbReference type="ARBA" id="ARBA00022989"/>
    </source>
</evidence>
<dbReference type="SUPFAM" id="SSF82866">
    <property type="entry name" value="Multidrug efflux transporter AcrB transmembrane domain"/>
    <property type="match status" value="2"/>
</dbReference>
<dbReference type="InterPro" id="IPR022813">
    <property type="entry name" value="SecD/SecF_arch_bac"/>
</dbReference>
<comment type="subcellular location">
    <subcellularLocation>
        <location evidence="1 9">Cell membrane</location>
        <topology evidence="1 9">Multi-pass membrane protein</topology>
    </subcellularLocation>
</comment>
<comment type="caution">
    <text evidence="9">Lacks conserved residue(s) required for the propagation of feature annotation.</text>
</comment>
<reference evidence="14 15" key="1">
    <citation type="submission" date="2021-03" db="EMBL/GenBank/DDBJ databases">
        <title>Genomic Encyclopedia of Type Strains, Phase IV (KMG-IV): sequencing the most valuable type-strain genomes for metagenomic binning, comparative biology and taxonomic classification.</title>
        <authorList>
            <person name="Goeker M."/>
        </authorList>
    </citation>
    <scope>NUCLEOTIDE SEQUENCE [LARGE SCALE GENOMIC DNA]</scope>
    <source>
        <strain evidence="14 15">DSM 21600</strain>
    </source>
</reference>
<keyword evidence="7 9" id="KW-0811">Translocation</keyword>
<keyword evidence="6 9" id="KW-1133">Transmembrane helix</keyword>
<dbReference type="Gene3D" id="1.20.1640.10">
    <property type="entry name" value="Multidrug efflux transporter AcrB transmembrane domain"/>
    <property type="match status" value="2"/>
</dbReference>
<evidence type="ECO:0000256" key="10">
    <source>
        <dbReference type="HAMAP-Rule" id="MF_01464"/>
    </source>
</evidence>
<feature type="domain" description="Protein translocase subunit SecDF P1" evidence="12">
    <location>
        <begin position="164"/>
        <end position="221"/>
    </location>
</feature>
<dbReference type="PRINTS" id="PR01755">
    <property type="entry name" value="SECFTRNLCASE"/>
</dbReference>
<dbReference type="InterPro" id="IPR005665">
    <property type="entry name" value="SecF_bac"/>
</dbReference>
<dbReference type="InterPro" id="IPR022645">
    <property type="entry name" value="SecD/SecF_bac"/>
</dbReference>
<keyword evidence="3 9" id="KW-1003">Cell membrane</keyword>
<keyword evidence="2 9" id="KW-0813">Transport</keyword>
<feature type="domain" description="Protein export membrane protein SecD/SecF C-terminal" evidence="11">
    <location>
        <begin position="649"/>
        <end position="828"/>
    </location>
</feature>
<name>A0ABS4DW12_9HYPH</name>
<dbReference type="Pfam" id="PF21760">
    <property type="entry name" value="SecD_1st"/>
    <property type="match status" value="1"/>
</dbReference>
<comment type="subunit">
    <text evidence="9">Forms a complex with SecF. Part of the essential Sec protein translocation apparatus which comprises SecA, SecYEG and auxiliary proteins SecDF-YajC and YidC.</text>
</comment>
<feature type="transmembrane region" description="Helical" evidence="9">
    <location>
        <begin position="800"/>
        <end position="827"/>
    </location>
</feature>
<evidence type="ECO:0000259" key="11">
    <source>
        <dbReference type="Pfam" id="PF02355"/>
    </source>
</evidence>
<evidence type="ECO:0000259" key="13">
    <source>
        <dbReference type="Pfam" id="PF22599"/>
    </source>
</evidence>
<dbReference type="HAMAP" id="MF_01463_B">
    <property type="entry name" value="SecD_B"/>
    <property type="match status" value="1"/>
</dbReference>
<dbReference type="PANTHER" id="PTHR30081">
    <property type="entry name" value="PROTEIN-EXPORT MEMBRANE PROTEIN SEC"/>
    <property type="match status" value="1"/>
</dbReference>
<dbReference type="Pfam" id="PF02355">
    <property type="entry name" value="SecD_SecF_C"/>
    <property type="match status" value="2"/>
</dbReference>
<dbReference type="NCBIfam" id="TIGR01129">
    <property type="entry name" value="secD"/>
    <property type="match status" value="1"/>
</dbReference>
<gene>
    <name evidence="10" type="primary">secF</name>
    <name evidence="9" type="synonym">secD</name>
    <name evidence="14" type="ORF">J2Z17_001289</name>
</gene>
<dbReference type="InterPro" id="IPR048634">
    <property type="entry name" value="SecD_SecF_C"/>
</dbReference>
<feature type="transmembrane region" description="Helical" evidence="9">
    <location>
        <begin position="777"/>
        <end position="794"/>
    </location>
</feature>
<dbReference type="InterPro" id="IPR048631">
    <property type="entry name" value="SecD_1st"/>
</dbReference>
<proteinExistence type="inferred from homology"/>
<evidence type="ECO:0000313" key="14">
    <source>
        <dbReference type="EMBL" id="MBP1849868.1"/>
    </source>
</evidence>
<dbReference type="Gene3D" id="3.30.70.3400">
    <property type="match status" value="1"/>
</dbReference>
<keyword evidence="5 9" id="KW-0653">Protein transport</keyword>
<dbReference type="Pfam" id="PF07549">
    <property type="entry name" value="Sec_GG"/>
    <property type="match status" value="2"/>
</dbReference>
<evidence type="ECO:0000256" key="9">
    <source>
        <dbReference type="HAMAP-Rule" id="MF_01463"/>
    </source>
</evidence>
<evidence type="ECO:0000313" key="15">
    <source>
        <dbReference type="Proteomes" id="UP000759443"/>
    </source>
</evidence>
<comment type="similarity">
    <text evidence="9">Belongs to the SecD/SecF family. SecD subfamily.</text>
</comment>